<dbReference type="PANTHER" id="PTHR11806">
    <property type="entry name" value="GLUCOSE INHIBITED DIVISION PROTEIN A"/>
    <property type="match status" value="1"/>
</dbReference>
<reference evidence="8 9" key="1">
    <citation type="journal article" date="2004" name="Science">
        <title>The Ashbya gossypii genome as a tool for mapping the ancient Saccharomyces cerevisiae genome.</title>
        <authorList>
            <person name="Dietrich F.S."/>
            <person name="Voegeli S."/>
            <person name="Brachat S."/>
            <person name="Lerch A."/>
            <person name="Gates K."/>
            <person name="Steiner S."/>
            <person name="Mohr C."/>
            <person name="Pohlmann R."/>
            <person name="Luedi P."/>
            <person name="Choi S."/>
            <person name="Wing R.A."/>
            <person name="Flavier A."/>
            <person name="Gaffney T.D."/>
            <person name="Philippsen P."/>
        </authorList>
    </citation>
    <scope>NUCLEOTIDE SEQUENCE [LARGE SCALE GENOMIC DNA]</scope>
    <source>
        <strain evidence="9">ATCC 10895 / CBS 109.51 / FGSC 9923 / NRRL Y-1056</strain>
    </source>
</reference>
<dbReference type="Pfam" id="PF13932">
    <property type="entry name" value="SAM_GIDA_C"/>
    <property type="match status" value="1"/>
</dbReference>
<evidence type="ECO:0000259" key="7">
    <source>
        <dbReference type="SMART" id="SM01228"/>
    </source>
</evidence>
<dbReference type="AlphaFoldDB" id="Q753S1"/>
<dbReference type="GO" id="GO:0070899">
    <property type="term" value="P:mitochondrial tRNA wobble uridine modification"/>
    <property type="evidence" value="ECO:0000318"/>
    <property type="project" value="GO_Central"/>
</dbReference>
<organism evidence="8 9">
    <name type="scientific">Eremothecium gossypii (strain ATCC 10895 / CBS 109.51 / FGSC 9923 / NRRL Y-1056)</name>
    <name type="common">Yeast</name>
    <name type="synonym">Ashbya gossypii</name>
    <dbReference type="NCBI Taxonomy" id="284811"/>
    <lineage>
        <taxon>Eukaryota</taxon>
        <taxon>Fungi</taxon>
        <taxon>Dikarya</taxon>
        <taxon>Ascomycota</taxon>
        <taxon>Saccharomycotina</taxon>
        <taxon>Saccharomycetes</taxon>
        <taxon>Saccharomycetales</taxon>
        <taxon>Saccharomycetaceae</taxon>
        <taxon>Eremothecium</taxon>
    </lineage>
</organism>
<dbReference type="InterPro" id="IPR036188">
    <property type="entry name" value="FAD/NAD-bd_sf"/>
</dbReference>
<keyword evidence="9" id="KW-1185">Reference proteome</keyword>
<dbReference type="InterPro" id="IPR040131">
    <property type="entry name" value="MnmG_N"/>
</dbReference>
<keyword evidence="4" id="KW-0819">tRNA processing</keyword>
<evidence type="ECO:0000313" key="8">
    <source>
        <dbReference type="EMBL" id="AAS53626.2"/>
    </source>
</evidence>
<dbReference type="HOGENOM" id="CLU_007831_2_2_1"/>
<dbReference type="Gene3D" id="1.10.150.570">
    <property type="entry name" value="GidA associated domain, C-terminal subdomain"/>
    <property type="match status" value="1"/>
</dbReference>
<dbReference type="STRING" id="284811.Q753S1"/>
<dbReference type="Pfam" id="PF21680">
    <property type="entry name" value="GIDA_C_1st"/>
    <property type="match status" value="1"/>
</dbReference>
<dbReference type="InterPro" id="IPR002218">
    <property type="entry name" value="MnmG-rel"/>
</dbReference>
<dbReference type="GO" id="GO:0030488">
    <property type="term" value="P:tRNA methylation"/>
    <property type="evidence" value="ECO:0000318"/>
    <property type="project" value="GO_Central"/>
</dbReference>
<dbReference type="PANTHER" id="PTHR11806:SF0">
    <property type="entry name" value="PROTEIN MTO1 HOMOLOG, MITOCHONDRIAL"/>
    <property type="match status" value="1"/>
</dbReference>
<dbReference type="eggNOG" id="KOG2311">
    <property type="taxonomic scope" value="Eukaryota"/>
</dbReference>
<dbReference type="InParanoid" id="Q753S1"/>
<accession>Q753S1</accession>
<gene>
    <name evidence="8" type="ORF">AGOS_AFR255W</name>
</gene>
<dbReference type="FunFam" id="3.50.50.60:FF:000002">
    <property type="entry name" value="tRNA uridine 5-carboxymethylaminomethyl modification enzyme MnmG"/>
    <property type="match status" value="1"/>
</dbReference>
<evidence type="ECO:0000256" key="3">
    <source>
        <dbReference type="ARBA" id="ARBA00022630"/>
    </source>
</evidence>
<dbReference type="SMART" id="SM01228">
    <property type="entry name" value="GIDA_assoc_3"/>
    <property type="match status" value="1"/>
</dbReference>
<dbReference type="HAMAP" id="MF_00129">
    <property type="entry name" value="MnmG_GidA"/>
    <property type="match status" value="1"/>
</dbReference>
<dbReference type="GeneID" id="4622065"/>
<evidence type="ECO:0000256" key="4">
    <source>
        <dbReference type="ARBA" id="ARBA00022694"/>
    </source>
</evidence>
<evidence type="ECO:0000313" key="9">
    <source>
        <dbReference type="Proteomes" id="UP000000591"/>
    </source>
</evidence>
<dbReference type="InterPro" id="IPR026904">
    <property type="entry name" value="MnmG_C"/>
</dbReference>
<dbReference type="FunFam" id="3.50.50.60:FF:000145">
    <property type="entry name" value="tRNA uridine 5-carboxymethylaminomethyl modification enzyme"/>
    <property type="match status" value="1"/>
</dbReference>
<comment type="cofactor">
    <cofactor evidence="1">
        <name>FAD</name>
        <dbReference type="ChEBI" id="CHEBI:57692"/>
    </cofactor>
</comment>
<evidence type="ECO:0000256" key="1">
    <source>
        <dbReference type="ARBA" id="ARBA00001974"/>
    </source>
</evidence>
<dbReference type="GO" id="GO:0005739">
    <property type="term" value="C:mitochondrion"/>
    <property type="evidence" value="ECO:0000318"/>
    <property type="project" value="GO_Central"/>
</dbReference>
<dbReference type="SUPFAM" id="SSF51905">
    <property type="entry name" value="FAD/NAD(P)-binding domain"/>
    <property type="match status" value="1"/>
</dbReference>
<dbReference type="OMA" id="CNPAMGG"/>
<dbReference type="InterPro" id="IPR020595">
    <property type="entry name" value="MnmG-rel_CS"/>
</dbReference>
<evidence type="ECO:0000256" key="2">
    <source>
        <dbReference type="ARBA" id="ARBA00007653"/>
    </source>
</evidence>
<comment type="similarity">
    <text evidence="2">Belongs to the MnmG family.</text>
</comment>
<evidence type="ECO:0000256" key="6">
    <source>
        <dbReference type="ARBA" id="ARBA00054993"/>
    </source>
</evidence>
<dbReference type="InterPro" id="IPR047001">
    <property type="entry name" value="MnmG_C_subdom"/>
</dbReference>
<dbReference type="FunFam" id="1.10.150.570:FF:000001">
    <property type="entry name" value="tRNA uridine 5-carboxymethylaminomethyl modification enzyme MnmG"/>
    <property type="match status" value="1"/>
</dbReference>
<feature type="domain" description="tRNA uridine 5-carboxymethylaminomethyl modification enzyme C-terminal subdomain" evidence="7">
    <location>
        <begin position="611"/>
        <end position="682"/>
    </location>
</feature>
<proteinExistence type="inferred from homology"/>
<keyword evidence="3" id="KW-0285">Flavoprotein</keyword>
<dbReference type="InterPro" id="IPR049312">
    <property type="entry name" value="GIDA_C_N"/>
</dbReference>
<keyword evidence="5" id="KW-0274">FAD</keyword>
<dbReference type="OrthoDB" id="3329at2759"/>
<sequence>MSCMLTIRSCADAERDLLVSLRLKMLRSAYGFATLHSRAVLQWQGRRSIILTAELQKALEELPDSGVVVIGGGHAGCEASSAAARAGGKATLVTPSLDKIGTCSCNPSMGGIGKGTLLREVDALDGLAPRVTDLAGLQFKVLNRSRGAAVWGPRAQIDRKIYMREMQRVMTNYPGLTLLEGSVDDLVVEEKEVAGTIRRSIRGVILQDQRLLRASRVVLTTGTFLGAEIHIGLQSFPAGRLGEAPTYGISKTMRGLDFMMGRLKTGTPARLDKNSIDYTGMTREFGDEPPHPMSYLNNKVAAERQEVCFGTHTTKELHAYVVSNLHQSIHIKETVKGPRYCPSLEAKVLRFPHKDSHRIWLEPEGWDSEVIYPNGISNSMPEDVQHRMLQMIPGLANVKMLYPAYGVEYDYIDPRELKQTLETKRVDGLYLAGQINGTTGYEEACAQGIVAGANAGLASVGKSPLIIGRPDAYVGVLIDDLITKGVEEPYRMFTTRSEFRLTVRADNADMRLTDLGHRAGVVGDERWKTFTEHRALYNDIHEKLNHYTCSNTQWHKLCNEVVRSPQKGVSAWEMYKYSNINLALLAASVPDLNIDIGSVPVHVMHKLDAEGRYAPYLKKQRQQVHAYQADENIRLPDNIDYSTVQGINTEGQLLLNRVRPQTLGQARRIQGITPVAMFELYKLAAKRAPRADLTA</sequence>
<dbReference type="NCBIfam" id="TIGR00136">
    <property type="entry name" value="mnmG_gidA"/>
    <property type="match status" value="1"/>
</dbReference>
<dbReference type="PROSITE" id="PS01280">
    <property type="entry name" value="GIDA_1"/>
    <property type="match status" value="1"/>
</dbReference>
<dbReference type="Pfam" id="PF01134">
    <property type="entry name" value="GIDA"/>
    <property type="match status" value="1"/>
</dbReference>
<comment type="function">
    <text evidence="6">Component of the MSS1-MTO1 complex that catalyzes the 5-carboxymethylaminomethyluridine (cmnm(5)U) modification at the 34th wobble position (U34) of mitochondrial tRNAs.</text>
</comment>
<protein>
    <submittedName>
        <fullName evidence="8">AFR255Wp</fullName>
    </submittedName>
</protein>
<dbReference type="FunCoup" id="Q753S1">
    <property type="interactions" value="796"/>
</dbReference>
<dbReference type="InterPro" id="IPR044920">
    <property type="entry name" value="MnmG_C_subdom_sf"/>
</dbReference>
<reference evidence="9" key="2">
    <citation type="journal article" date="2013" name="G3 (Bethesda)">
        <title>Genomes of Ashbya fungi isolated from insects reveal four mating-type loci, numerous translocations, lack of transposons, and distinct gene duplications.</title>
        <authorList>
            <person name="Dietrich F.S."/>
            <person name="Voegeli S."/>
            <person name="Kuo S."/>
            <person name="Philippsen P."/>
        </authorList>
    </citation>
    <scope>GENOME REANNOTATION</scope>
    <source>
        <strain evidence="9">ATCC 10895 / CBS 109.51 / FGSC 9923 / NRRL Y-1056</strain>
    </source>
</reference>
<dbReference type="KEGG" id="ago:AGOS_AFR255W"/>
<dbReference type="EMBL" id="AE016819">
    <property type="protein sequence ID" value="AAS53626.2"/>
    <property type="molecule type" value="Genomic_DNA"/>
</dbReference>
<name>Q753S1_EREGS</name>
<dbReference type="InterPro" id="IPR004416">
    <property type="entry name" value="MnmG"/>
</dbReference>
<dbReference type="RefSeq" id="NP_985802.2">
    <property type="nucleotide sequence ID" value="NM_211157.2"/>
</dbReference>
<dbReference type="Gene3D" id="3.50.50.60">
    <property type="entry name" value="FAD/NAD(P)-binding domain"/>
    <property type="match status" value="2"/>
</dbReference>
<dbReference type="GO" id="GO:0050660">
    <property type="term" value="F:flavin adenine dinucleotide binding"/>
    <property type="evidence" value="ECO:0000318"/>
    <property type="project" value="GO_Central"/>
</dbReference>
<evidence type="ECO:0000256" key="5">
    <source>
        <dbReference type="ARBA" id="ARBA00022827"/>
    </source>
</evidence>
<dbReference type="Proteomes" id="UP000000591">
    <property type="component" value="Chromosome VI"/>
</dbReference>